<dbReference type="GO" id="GO:0016987">
    <property type="term" value="F:sigma factor activity"/>
    <property type="evidence" value="ECO:0007669"/>
    <property type="project" value="UniProtKB-KW"/>
</dbReference>
<gene>
    <name evidence="8" type="ORF">EBB54_20040</name>
</gene>
<dbReference type="InterPro" id="IPR013325">
    <property type="entry name" value="RNA_pol_sigma_r2"/>
</dbReference>
<dbReference type="InterPro" id="IPR013249">
    <property type="entry name" value="RNA_pol_sigma70_r4_t2"/>
</dbReference>
<dbReference type="InterPro" id="IPR014284">
    <property type="entry name" value="RNA_pol_sigma-70_dom"/>
</dbReference>
<comment type="similarity">
    <text evidence="1">Belongs to the sigma-70 factor family. ECF subfamily.</text>
</comment>
<dbReference type="PANTHER" id="PTHR43133:SF8">
    <property type="entry name" value="RNA POLYMERASE SIGMA FACTOR HI_1459-RELATED"/>
    <property type="match status" value="1"/>
</dbReference>
<evidence type="ECO:0000256" key="5">
    <source>
        <dbReference type="ARBA" id="ARBA00023163"/>
    </source>
</evidence>
<dbReference type="Pfam" id="PF08281">
    <property type="entry name" value="Sigma70_r4_2"/>
    <property type="match status" value="1"/>
</dbReference>
<dbReference type="PANTHER" id="PTHR43133">
    <property type="entry name" value="RNA POLYMERASE ECF-TYPE SIGMA FACTO"/>
    <property type="match status" value="1"/>
</dbReference>
<dbReference type="EMBL" id="RHJS01000002">
    <property type="protein sequence ID" value="RRK33378.1"/>
    <property type="molecule type" value="Genomic_DNA"/>
</dbReference>
<sequence>MEDRELIRRIQDGQKQYLNEIAEKYYDDIYYFCCYQTGSREDAYDLAQETFLRFIRYVDRYQYRNLKGYLLTIAMNLCRNYACGSGKAPVLLESFESEQGGRGEEEAQVSCGREYEERENSLLLAAALRRLPDIQREAVLLHYFYGYKNREISRMTGASYSAVKSRVRQGLEKLQQLLNREDFYE</sequence>
<dbReference type="InterPro" id="IPR036388">
    <property type="entry name" value="WH-like_DNA-bd_sf"/>
</dbReference>
<evidence type="ECO:0000256" key="1">
    <source>
        <dbReference type="ARBA" id="ARBA00010641"/>
    </source>
</evidence>
<evidence type="ECO:0000259" key="6">
    <source>
        <dbReference type="Pfam" id="PF04542"/>
    </source>
</evidence>
<name>A0A426DKS0_9FIRM</name>
<evidence type="ECO:0000259" key="7">
    <source>
        <dbReference type="Pfam" id="PF08281"/>
    </source>
</evidence>
<keyword evidence="5" id="KW-0804">Transcription</keyword>
<dbReference type="GO" id="GO:0003677">
    <property type="term" value="F:DNA binding"/>
    <property type="evidence" value="ECO:0007669"/>
    <property type="project" value="UniProtKB-KW"/>
</dbReference>
<dbReference type="NCBIfam" id="TIGR02937">
    <property type="entry name" value="sigma70-ECF"/>
    <property type="match status" value="1"/>
</dbReference>
<feature type="domain" description="RNA polymerase sigma-70 region 2" evidence="6">
    <location>
        <begin position="22"/>
        <end position="81"/>
    </location>
</feature>
<keyword evidence="9" id="KW-1185">Reference proteome</keyword>
<dbReference type="InterPro" id="IPR007627">
    <property type="entry name" value="RNA_pol_sigma70_r2"/>
</dbReference>
<dbReference type="InterPro" id="IPR039425">
    <property type="entry name" value="RNA_pol_sigma-70-like"/>
</dbReference>
<proteinExistence type="inferred from homology"/>
<comment type="caution">
    <text evidence="8">The sequence shown here is derived from an EMBL/GenBank/DDBJ whole genome shotgun (WGS) entry which is preliminary data.</text>
</comment>
<dbReference type="Gene3D" id="1.10.10.10">
    <property type="entry name" value="Winged helix-like DNA-binding domain superfamily/Winged helix DNA-binding domain"/>
    <property type="match status" value="1"/>
</dbReference>
<dbReference type="SUPFAM" id="SSF88659">
    <property type="entry name" value="Sigma3 and sigma4 domains of RNA polymerase sigma factors"/>
    <property type="match status" value="1"/>
</dbReference>
<dbReference type="SUPFAM" id="SSF88946">
    <property type="entry name" value="Sigma2 domain of RNA polymerase sigma factors"/>
    <property type="match status" value="1"/>
</dbReference>
<evidence type="ECO:0000256" key="4">
    <source>
        <dbReference type="ARBA" id="ARBA00023125"/>
    </source>
</evidence>
<keyword evidence="3" id="KW-0731">Sigma factor</keyword>
<evidence type="ECO:0000256" key="2">
    <source>
        <dbReference type="ARBA" id="ARBA00023015"/>
    </source>
</evidence>
<accession>A0A426DKS0</accession>
<dbReference type="Proteomes" id="UP000274920">
    <property type="component" value="Unassembled WGS sequence"/>
</dbReference>
<protein>
    <submittedName>
        <fullName evidence="8">RNA polymerase sigma factor</fullName>
    </submittedName>
</protein>
<dbReference type="Gene3D" id="1.10.1740.10">
    <property type="match status" value="1"/>
</dbReference>
<feature type="domain" description="RNA polymerase sigma factor 70 region 4 type 2" evidence="7">
    <location>
        <begin position="123"/>
        <end position="174"/>
    </location>
</feature>
<evidence type="ECO:0000313" key="9">
    <source>
        <dbReference type="Proteomes" id="UP000274920"/>
    </source>
</evidence>
<dbReference type="AlphaFoldDB" id="A0A426DKS0"/>
<evidence type="ECO:0000256" key="3">
    <source>
        <dbReference type="ARBA" id="ARBA00023082"/>
    </source>
</evidence>
<evidence type="ECO:0000313" key="8">
    <source>
        <dbReference type="EMBL" id="RRK33378.1"/>
    </source>
</evidence>
<dbReference type="GO" id="GO:0006352">
    <property type="term" value="P:DNA-templated transcription initiation"/>
    <property type="evidence" value="ECO:0007669"/>
    <property type="project" value="InterPro"/>
</dbReference>
<dbReference type="Pfam" id="PF04542">
    <property type="entry name" value="Sigma70_r2"/>
    <property type="match status" value="1"/>
</dbReference>
<organism evidence="8 9">
    <name type="scientific">Schaedlerella arabinosiphila</name>
    <dbReference type="NCBI Taxonomy" id="2044587"/>
    <lineage>
        <taxon>Bacteria</taxon>
        <taxon>Bacillati</taxon>
        <taxon>Bacillota</taxon>
        <taxon>Clostridia</taxon>
        <taxon>Lachnospirales</taxon>
        <taxon>Lachnospiraceae</taxon>
        <taxon>Schaedlerella</taxon>
    </lineage>
</organism>
<keyword evidence="2" id="KW-0805">Transcription regulation</keyword>
<reference evidence="8" key="1">
    <citation type="submission" date="2018-10" db="EMBL/GenBank/DDBJ databases">
        <title>Schaedlerella arabinophila gen. nov. sp. nov., isolated from the mouse intestinal tract and comparative analysis with the genome of the closely related altered Schaedler flora strain ASF502.</title>
        <authorList>
            <person name="Miyake S."/>
            <person name="Soh M."/>
            <person name="Seedorf H."/>
        </authorList>
    </citation>
    <scope>NUCLEOTIDE SEQUENCE [LARGE SCALE GENOMIC DNA]</scope>
    <source>
        <strain evidence="8">DSM 106076</strain>
    </source>
</reference>
<dbReference type="RefSeq" id="WP_125128642.1">
    <property type="nucleotide sequence ID" value="NZ_RHJS01000002.1"/>
</dbReference>
<dbReference type="InterPro" id="IPR013324">
    <property type="entry name" value="RNA_pol_sigma_r3/r4-like"/>
</dbReference>
<keyword evidence="4" id="KW-0238">DNA-binding</keyword>